<reference evidence="2" key="1">
    <citation type="journal article" date="2012" name="Science">
        <title>The Paleozoic origin of enzymatic lignin decomposition reconstructed from 31 fungal genomes.</title>
        <authorList>
            <person name="Floudas D."/>
            <person name="Binder M."/>
            <person name="Riley R."/>
            <person name="Barry K."/>
            <person name="Blanchette R.A."/>
            <person name="Henrissat B."/>
            <person name="Martinez A.T."/>
            <person name="Otillar R."/>
            <person name="Spatafora J.W."/>
            <person name="Yadav J.S."/>
            <person name="Aerts A."/>
            <person name="Benoit I."/>
            <person name="Boyd A."/>
            <person name="Carlson A."/>
            <person name="Copeland A."/>
            <person name="Coutinho P.M."/>
            <person name="de Vries R.P."/>
            <person name="Ferreira P."/>
            <person name="Findley K."/>
            <person name="Foster B."/>
            <person name="Gaskell J."/>
            <person name="Glotzer D."/>
            <person name="Gorecki P."/>
            <person name="Heitman J."/>
            <person name="Hesse C."/>
            <person name="Hori C."/>
            <person name="Igarashi K."/>
            <person name="Jurgens J.A."/>
            <person name="Kallen N."/>
            <person name="Kersten P."/>
            <person name="Kohler A."/>
            <person name="Kuees U."/>
            <person name="Kumar T.K.A."/>
            <person name="Kuo A."/>
            <person name="LaButti K."/>
            <person name="Larrondo L.F."/>
            <person name="Lindquist E."/>
            <person name="Ling A."/>
            <person name="Lombard V."/>
            <person name="Lucas S."/>
            <person name="Lundell T."/>
            <person name="Martin R."/>
            <person name="McLaughlin D.J."/>
            <person name="Morgenstern I."/>
            <person name="Morin E."/>
            <person name="Murat C."/>
            <person name="Nagy L.G."/>
            <person name="Nolan M."/>
            <person name="Ohm R.A."/>
            <person name="Patyshakuliyeva A."/>
            <person name="Rokas A."/>
            <person name="Ruiz-Duenas F.J."/>
            <person name="Sabat G."/>
            <person name="Salamov A."/>
            <person name="Samejima M."/>
            <person name="Schmutz J."/>
            <person name="Slot J.C."/>
            <person name="St John F."/>
            <person name="Stenlid J."/>
            <person name="Sun H."/>
            <person name="Sun S."/>
            <person name="Syed K."/>
            <person name="Tsang A."/>
            <person name="Wiebenga A."/>
            <person name="Young D."/>
            <person name="Pisabarro A."/>
            <person name="Eastwood D.C."/>
            <person name="Martin F."/>
            <person name="Cullen D."/>
            <person name="Grigoriev I.V."/>
            <person name="Hibbett D.S."/>
        </authorList>
    </citation>
    <scope>NUCLEOTIDE SEQUENCE [LARGE SCALE GENOMIC DNA]</scope>
    <source>
        <strain evidence="2">TFB10046</strain>
    </source>
</reference>
<dbReference type="InParanoid" id="J0LFY2"/>
<dbReference type="KEGG" id="adl:AURDEDRAFT_174552"/>
<protein>
    <recommendedName>
        <fullName evidence="3">MULE transposase domain-containing protein</fullName>
    </recommendedName>
</protein>
<organism evidence="1 2">
    <name type="scientific">Auricularia subglabra (strain TFB-10046 / SS5)</name>
    <name type="common">White-rot fungus</name>
    <name type="synonym">Auricularia delicata (strain TFB10046)</name>
    <dbReference type="NCBI Taxonomy" id="717982"/>
    <lineage>
        <taxon>Eukaryota</taxon>
        <taxon>Fungi</taxon>
        <taxon>Dikarya</taxon>
        <taxon>Basidiomycota</taxon>
        <taxon>Agaricomycotina</taxon>
        <taxon>Agaricomycetes</taxon>
        <taxon>Auriculariales</taxon>
        <taxon>Auriculariaceae</taxon>
        <taxon>Auricularia</taxon>
    </lineage>
</organism>
<gene>
    <name evidence="1" type="ORF">AURDEDRAFT_174552</name>
</gene>
<dbReference type="Proteomes" id="UP000006514">
    <property type="component" value="Unassembled WGS sequence"/>
</dbReference>
<accession>J0LFY2</accession>
<proteinExistence type="predicted"/>
<dbReference type="OrthoDB" id="3261052at2759"/>
<dbReference type="AlphaFoldDB" id="J0LFY2"/>
<dbReference type="EMBL" id="JH687863">
    <property type="protein sequence ID" value="EJD36355.1"/>
    <property type="molecule type" value="Genomic_DNA"/>
</dbReference>
<dbReference type="eggNOG" id="ENOG502SE8S">
    <property type="taxonomic scope" value="Eukaryota"/>
</dbReference>
<evidence type="ECO:0008006" key="3">
    <source>
        <dbReference type="Google" id="ProtNLM"/>
    </source>
</evidence>
<sequence>MNPTKVYLFECHDPKAKPPTKFSVAIADQFELETLILYSGTNGLCMDSSWRHKNENRAPLTMVATVNNEEHFVPGAAYLSEDVKTETLARFLQETKNRVEEYCRAVVKDPTLIQHDNPAAVLEAAQSILDNPMGWIPKWFMIDKDLASVKAILEVWPDAIIRICQFHVIQAILRWHTDSGGNLEEGDNRRPRLSHHEKRQMLVAFRSLQRCRSADAWDQATQLFLATLRTIAGDGAKFRAVKNYFESNWFTPFWRRLWTDMGLPLSMTRDAAMLNTNNWIERAFKTIDQTFLDCRANKRMDRLVIILAEEFFPFYRVWEPKDPTRNADLIKDVRHAHRLWSTPGMVQETEDDLWAVASFRDAVVAAEFDKVMKNMIDDEDPGPDSEAEPEAEAYEDAEQIFHNQFILEDVPPM</sequence>
<name>J0LFY2_AURST</name>
<evidence type="ECO:0000313" key="1">
    <source>
        <dbReference type="EMBL" id="EJD36355.1"/>
    </source>
</evidence>
<evidence type="ECO:0000313" key="2">
    <source>
        <dbReference type="Proteomes" id="UP000006514"/>
    </source>
</evidence>
<keyword evidence="2" id="KW-1185">Reference proteome</keyword>